<dbReference type="RefSeq" id="WP_086573295.1">
    <property type="nucleotide sequence ID" value="NZ_NGFP01000068.1"/>
</dbReference>
<accession>A0A2C9ZM59</accession>
<protein>
    <recommendedName>
        <fullName evidence="3">Pyridine nucleotide-disulfide oxidoreductase</fullName>
    </recommendedName>
</protein>
<evidence type="ECO:0000313" key="1">
    <source>
        <dbReference type="EMBL" id="OUC95981.1"/>
    </source>
</evidence>
<dbReference type="AlphaFoldDB" id="A0A2C9ZM59"/>
<sequence>MSRVVVVIGGGYGGSAVAKALDPEADVVLIGPRDAFVNPAGCPPPTGPAIALDETVSAYKGAGLFTGRFTEQFGAA</sequence>
<evidence type="ECO:0008006" key="3">
    <source>
        <dbReference type="Google" id="ProtNLM"/>
    </source>
</evidence>
<dbReference type="Gene3D" id="3.50.50.100">
    <property type="match status" value="1"/>
</dbReference>
<keyword evidence="2" id="KW-1185">Reference proteome</keyword>
<name>A0A2C9ZM59_9ACTN</name>
<evidence type="ECO:0000313" key="2">
    <source>
        <dbReference type="Proteomes" id="UP000194761"/>
    </source>
</evidence>
<dbReference type="EMBL" id="NGFP01000068">
    <property type="protein sequence ID" value="OUC95981.1"/>
    <property type="molecule type" value="Genomic_DNA"/>
</dbReference>
<gene>
    <name evidence="1" type="ORF">CA984_16805</name>
</gene>
<proteinExistence type="predicted"/>
<dbReference type="Proteomes" id="UP000194761">
    <property type="component" value="Unassembled WGS sequence"/>
</dbReference>
<dbReference type="InterPro" id="IPR036188">
    <property type="entry name" value="FAD/NAD-bd_sf"/>
</dbReference>
<dbReference type="SUPFAM" id="SSF51905">
    <property type="entry name" value="FAD/NAD(P)-binding domain"/>
    <property type="match status" value="1"/>
</dbReference>
<reference evidence="1 2" key="1">
    <citation type="submission" date="2017-05" db="EMBL/GenBank/DDBJ databases">
        <title>Biotechnological potential of actinobacteria isolated from South African environments.</title>
        <authorList>
            <person name="Le Roes-Hill M."/>
            <person name="Prins A."/>
            <person name="Durrell K.A."/>
        </authorList>
    </citation>
    <scope>NUCLEOTIDE SEQUENCE [LARGE SCALE GENOMIC DNA]</scope>
    <source>
        <strain evidence="1">M26</strain>
    </source>
</reference>
<organism evidence="1 2">
    <name type="scientific">Streptosporangium minutum</name>
    <dbReference type="NCBI Taxonomy" id="569862"/>
    <lineage>
        <taxon>Bacteria</taxon>
        <taxon>Bacillati</taxon>
        <taxon>Actinomycetota</taxon>
        <taxon>Actinomycetes</taxon>
        <taxon>Streptosporangiales</taxon>
        <taxon>Streptosporangiaceae</taxon>
        <taxon>Streptosporangium</taxon>
    </lineage>
</organism>
<comment type="caution">
    <text evidence="1">The sequence shown here is derived from an EMBL/GenBank/DDBJ whole genome shotgun (WGS) entry which is preliminary data.</text>
</comment>